<comment type="function">
    <text evidence="6">Gustatory receptor which mediates acceptance or avoidance behavior, depending on its substrates.</text>
</comment>
<evidence type="ECO:0000313" key="8">
    <source>
        <dbReference type="Proteomes" id="UP000663880"/>
    </source>
</evidence>
<feature type="transmembrane region" description="Helical" evidence="6">
    <location>
        <begin position="376"/>
        <end position="395"/>
    </location>
</feature>
<keyword evidence="6" id="KW-0675">Receptor</keyword>
<evidence type="ECO:0000256" key="2">
    <source>
        <dbReference type="ARBA" id="ARBA00022475"/>
    </source>
</evidence>
<evidence type="ECO:0000256" key="3">
    <source>
        <dbReference type="ARBA" id="ARBA00022692"/>
    </source>
</evidence>
<keyword evidence="4 6" id="KW-1133">Transmembrane helix</keyword>
<keyword evidence="6" id="KW-0807">Transducer</keyword>
<comment type="similarity">
    <text evidence="6">Belongs to the insect chemoreceptor superfamily. Gustatory receptor (GR) family.</text>
</comment>
<dbReference type="Proteomes" id="UP000663880">
    <property type="component" value="Unassembled WGS sequence"/>
</dbReference>
<keyword evidence="5 6" id="KW-0472">Membrane</keyword>
<accession>A0A821SB57</accession>
<feature type="transmembrane region" description="Helical" evidence="6">
    <location>
        <begin position="173"/>
        <end position="196"/>
    </location>
</feature>
<comment type="subcellular location">
    <subcellularLocation>
        <location evidence="1 6">Cell membrane</location>
        <topology evidence="1 6">Multi-pass membrane protein</topology>
    </subcellularLocation>
</comment>
<dbReference type="AlphaFoldDB" id="A0A821SB57"/>
<dbReference type="PROSITE" id="PS51257">
    <property type="entry name" value="PROKAR_LIPOPROTEIN"/>
    <property type="match status" value="1"/>
</dbReference>
<dbReference type="Pfam" id="PF08395">
    <property type="entry name" value="7tm_7"/>
    <property type="match status" value="1"/>
</dbReference>
<dbReference type="EMBL" id="CAJOBZ010000017">
    <property type="protein sequence ID" value="CAF4855099.1"/>
    <property type="molecule type" value="Genomic_DNA"/>
</dbReference>
<feature type="transmembrane region" description="Helical" evidence="6">
    <location>
        <begin position="138"/>
        <end position="161"/>
    </location>
</feature>
<gene>
    <name evidence="7" type="ORF">PMACD_LOCUS7414</name>
</gene>
<evidence type="ECO:0000256" key="4">
    <source>
        <dbReference type="ARBA" id="ARBA00022989"/>
    </source>
</evidence>
<comment type="caution">
    <text evidence="7">The sequence shown here is derived from an EMBL/GenBank/DDBJ whole genome shotgun (WGS) entry which is preliminary data.</text>
</comment>
<feature type="transmembrane region" description="Helical" evidence="6">
    <location>
        <begin position="51"/>
        <end position="73"/>
    </location>
</feature>
<feature type="transmembrane region" description="Helical" evidence="6">
    <location>
        <begin position="79"/>
        <end position="101"/>
    </location>
</feature>
<organism evidence="7 8">
    <name type="scientific">Pieris macdunnoughi</name>
    <dbReference type="NCBI Taxonomy" id="345717"/>
    <lineage>
        <taxon>Eukaryota</taxon>
        <taxon>Metazoa</taxon>
        <taxon>Ecdysozoa</taxon>
        <taxon>Arthropoda</taxon>
        <taxon>Hexapoda</taxon>
        <taxon>Insecta</taxon>
        <taxon>Pterygota</taxon>
        <taxon>Neoptera</taxon>
        <taxon>Endopterygota</taxon>
        <taxon>Lepidoptera</taxon>
        <taxon>Glossata</taxon>
        <taxon>Ditrysia</taxon>
        <taxon>Papilionoidea</taxon>
        <taxon>Pieridae</taxon>
        <taxon>Pierinae</taxon>
        <taxon>Pieris</taxon>
    </lineage>
</organism>
<proteinExistence type="inferred from homology"/>
<keyword evidence="3 6" id="KW-0812">Transmembrane</keyword>
<feature type="transmembrane region" description="Helical" evidence="6">
    <location>
        <begin position="266"/>
        <end position="287"/>
    </location>
</feature>
<evidence type="ECO:0000256" key="5">
    <source>
        <dbReference type="ARBA" id="ARBA00023136"/>
    </source>
</evidence>
<keyword evidence="8" id="KW-1185">Reference proteome</keyword>
<dbReference type="InterPro" id="IPR013604">
    <property type="entry name" value="7TM_chemorcpt"/>
</dbReference>
<keyword evidence="2 6" id="KW-1003">Cell membrane</keyword>
<reference evidence="7" key="1">
    <citation type="submission" date="2021-02" db="EMBL/GenBank/DDBJ databases">
        <authorList>
            <person name="Steward A R."/>
        </authorList>
    </citation>
    <scope>NUCLEOTIDE SEQUENCE</scope>
</reference>
<dbReference type="GO" id="GO:0007165">
    <property type="term" value="P:signal transduction"/>
    <property type="evidence" value="ECO:0007669"/>
    <property type="project" value="UniProtKB-KW"/>
</dbReference>
<feature type="transmembrane region" description="Helical" evidence="6">
    <location>
        <begin position="299"/>
        <end position="321"/>
    </location>
</feature>
<evidence type="ECO:0000313" key="7">
    <source>
        <dbReference type="EMBL" id="CAF4855099.1"/>
    </source>
</evidence>
<dbReference type="GO" id="GO:0005886">
    <property type="term" value="C:plasma membrane"/>
    <property type="evidence" value="ECO:0007669"/>
    <property type="project" value="UniProtKB-SubCell"/>
</dbReference>
<dbReference type="GO" id="GO:0050909">
    <property type="term" value="P:sensory perception of taste"/>
    <property type="evidence" value="ECO:0007669"/>
    <property type="project" value="InterPro"/>
</dbReference>
<protein>
    <recommendedName>
        <fullName evidence="6">Gustatory receptor</fullName>
    </recommendedName>
</protein>
<evidence type="ECO:0000256" key="6">
    <source>
        <dbReference type="RuleBase" id="RU363108"/>
    </source>
</evidence>
<dbReference type="OrthoDB" id="7352006at2759"/>
<name>A0A821SB57_9NEOP</name>
<sequence length="396" mass="46586">MAKPEFLSKDILDEEYIKSFEPFHHLQMALGSCRVNIRDRFVSSPTTAQKIFSICCVIITLVLYIYTTTSYFIRYYDFAGIYVTSIISIVMYYITFFFHIIHVRFINCNSNPRFYIQLQEIDRLMNVNKNEKLNRVLYLNNAASAGVSVLVLLMAFCLTMYENAHFFMGIVGLLYSVLTCIVEWMYCADLLVYFFLRIRFINAIIINHLQGTVGPFKYRAINLPTYYFIRCLASETHDFQTNCVDLYLKALFEGFTSFQNHYRFQMLLFCNQFVLLSLLTFEIGLGALQYNALRWSELITLPTILICNTLLAIFLCIRCEVFYRETKKTKRLCITMMSRYCDGPLRDKAKRILKIIEQRPVKFNVYNMWSMNALTVIRMLNTVTTMMVVLLQFTFL</sequence>
<evidence type="ECO:0000256" key="1">
    <source>
        <dbReference type="ARBA" id="ARBA00004651"/>
    </source>
</evidence>